<accession>A0A3M7TPA2</accession>
<evidence type="ECO:0000313" key="4">
    <source>
        <dbReference type="Proteomes" id="UP000278746"/>
    </source>
</evidence>
<feature type="transmembrane region" description="Helical" evidence="2">
    <location>
        <begin position="199"/>
        <end position="218"/>
    </location>
</feature>
<keyword evidence="2" id="KW-0812">Transmembrane</keyword>
<feature type="transmembrane region" description="Helical" evidence="2">
    <location>
        <begin position="487"/>
        <end position="507"/>
    </location>
</feature>
<name>A0A3M7TPA2_9BACI</name>
<reference evidence="3 4" key="1">
    <citation type="submission" date="2018-10" db="EMBL/GenBank/DDBJ databases">
        <title>Bacillus Keqinensis sp. nov., a moderately halophilic bacterium isolated from a saline-alkaline lake.</title>
        <authorList>
            <person name="Wang H."/>
        </authorList>
    </citation>
    <scope>NUCLEOTIDE SEQUENCE [LARGE SCALE GENOMIC DNA]</scope>
    <source>
        <strain evidence="3 4">KQ-3</strain>
    </source>
</reference>
<evidence type="ECO:0000256" key="2">
    <source>
        <dbReference type="SAM" id="Phobius"/>
    </source>
</evidence>
<dbReference type="EMBL" id="RHIB01000003">
    <property type="protein sequence ID" value="RNA66847.1"/>
    <property type="molecule type" value="Genomic_DNA"/>
</dbReference>
<feature type="region of interest" description="Disordered" evidence="1">
    <location>
        <begin position="50"/>
        <end position="94"/>
    </location>
</feature>
<gene>
    <name evidence="3" type="ORF">EBO34_16705</name>
</gene>
<dbReference type="RefSeq" id="WP_122900697.1">
    <property type="nucleotide sequence ID" value="NZ_RHIB01000003.1"/>
</dbReference>
<keyword evidence="2" id="KW-0472">Membrane</keyword>
<comment type="caution">
    <text evidence="3">The sequence shown here is derived from an EMBL/GenBank/DDBJ whole genome shotgun (WGS) entry which is preliminary data.</text>
</comment>
<keyword evidence="4" id="KW-1185">Reference proteome</keyword>
<sequence length="582" mass="60814">MELKKWSYSKVLIVFVLMAMSSLLILWNPALASGDDRGVIFPDRDNSSLSDTDAGNDAWGPGNGGGFLPGGNPNTNMPGPSSPPPGDPNADDTSLGDRILNGISNFWNDTREFASDAWDGLREVGSGSWDWMADMGETAWDWTRDRAVDVWDWTVDQATSAWEWLGDWGQDLVKTVLTIVGVGVGIVALVALGIISVPVAIVAGIGAAVFGIGYFIIYGGTDAFNWVHGLLWTTGGAILGGILQATGALAALGTLGKKAALSSWAWLRQSPQMIAGWVSRGGSWLAGASRAAGSWLAGSARAAGSWVAGTAKTLGSAALGAARTAGGWLAGAARASGGWLAGAARSIGSALAGAARGVGGWIARGLGKIPVLGSLFGKIGNVGLLKGMKMAMVKGAQLYGLGFATSLFVSLIKQAEALIGGQPLIPLSEMLIDANFAGVMSIATFGLLDKFKKASTAGKLGLMTLSGTLVGGAELLKEFVMTGNWEINSFIVGAVFGFVANPVVGLAKKAIVAKVTFGSQSQAKSLLPNVMLNWLEDKFKSPMKEDLHKQLKQNESDPFKDIMELEKEQGPKFKHDTGKYYV</sequence>
<protein>
    <submittedName>
        <fullName evidence="3">Uncharacterized protein</fullName>
    </submittedName>
</protein>
<feature type="transmembrane region" description="Helical" evidence="2">
    <location>
        <begin position="230"/>
        <end position="252"/>
    </location>
</feature>
<evidence type="ECO:0000313" key="3">
    <source>
        <dbReference type="EMBL" id="RNA66847.1"/>
    </source>
</evidence>
<organism evidence="3 4">
    <name type="scientific">Alteribacter keqinensis</name>
    <dbReference type="NCBI Taxonomy" id="2483800"/>
    <lineage>
        <taxon>Bacteria</taxon>
        <taxon>Bacillati</taxon>
        <taxon>Bacillota</taxon>
        <taxon>Bacilli</taxon>
        <taxon>Bacillales</taxon>
        <taxon>Bacillaceae</taxon>
        <taxon>Alteribacter</taxon>
    </lineage>
</organism>
<dbReference type="AlphaFoldDB" id="A0A3M7TPA2"/>
<dbReference type="Proteomes" id="UP000278746">
    <property type="component" value="Unassembled WGS sequence"/>
</dbReference>
<keyword evidence="2" id="KW-1133">Transmembrane helix</keyword>
<proteinExistence type="predicted"/>
<evidence type="ECO:0000256" key="1">
    <source>
        <dbReference type="SAM" id="MobiDB-lite"/>
    </source>
</evidence>
<feature type="transmembrane region" description="Helical" evidence="2">
    <location>
        <begin position="396"/>
        <end position="412"/>
    </location>
</feature>
<feature type="transmembrane region" description="Helical" evidence="2">
    <location>
        <begin position="172"/>
        <end position="192"/>
    </location>
</feature>
<feature type="compositionally biased region" description="Low complexity" evidence="1">
    <location>
        <begin position="70"/>
        <end position="79"/>
    </location>
</feature>